<dbReference type="PANTHER" id="PTHR46333">
    <property type="entry name" value="CYTOKINESIS PROTEIN 3"/>
    <property type="match status" value="1"/>
</dbReference>
<name>A0A9P9ENZ5_9HYPO</name>
<gene>
    <name evidence="5" type="ORF">EDB81DRAFT_67959</name>
</gene>
<evidence type="ECO:0000256" key="2">
    <source>
        <dbReference type="PROSITE-ProRule" id="PRU00192"/>
    </source>
</evidence>
<feature type="compositionally biased region" description="Polar residues" evidence="3">
    <location>
        <begin position="88"/>
        <end position="97"/>
    </location>
</feature>
<dbReference type="Proteomes" id="UP000738349">
    <property type="component" value="Unassembled WGS sequence"/>
</dbReference>
<dbReference type="OrthoDB" id="6129702at2759"/>
<feature type="region of interest" description="Disordered" evidence="3">
    <location>
        <begin position="422"/>
        <end position="474"/>
    </location>
</feature>
<evidence type="ECO:0000259" key="4">
    <source>
        <dbReference type="PROSITE" id="PS50002"/>
    </source>
</evidence>
<dbReference type="Gene3D" id="2.30.30.40">
    <property type="entry name" value="SH3 Domains"/>
    <property type="match status" value="1"/>
</dbReference>
<keyword evidence="6" id="KW-1185">Reference proteome</keyword>
<evidence type="ECO:0000256" key="3">
    <source>
        <dbReference type="SAM" id="MobiDB-lite"/>
    </source>
</evidence>
<dbReference type="GO" id="GO:0110085">
    <property type="term" value="C:mitotic actomyosin contractile ring"/>
    <property type="evidence" value="ECO:0007669"/>
    <property type="project" value="TreeGrafter"/>
</dbReference>
<dbReference type="AlphaFoldDB" id="A0A9P9ENZ5"/>
<dbReference type="FunFam" id="2.30.30.40:FF:000168">
    <property type="entry name" value="SH3 domain protein (Cyk3)"/>
    <property type="match status" value="1"/>
</dbReference>
<feature type="compositionally biased region" description="Low complexity" evidence="3">
    <location>
        <begin position="435"/>
        <end position="449"/>
    </location>
</feature>
<feature type="region of interest" description="Disordered" evidence="3">
    <location>
        <begin position="66"/>
        <end position="99"/>
    </location>
</feature>
<dbReference type="InterPro" id="IPR052557">
    <property type="entry name" value="CAP/Cytokinesis_protein"/>
</dbReference>
<dbReference type="SUPFAM" id="SSF54001">
    <property type="entry name" value="Cysteine proteinases"/>
    <property type="match status" value="1"/>
</dbReference>
<dbReference type="SMART" id="SM00460">
    <property type="entry name" value="TGc"/>
    <property type="match status" value="1"/>
</dbReference>
<feature type="compositionally biased region" description="Polar residues" evidence="3">
    <location>
        <begin position="422"/>
        <end position="434"/>
    </location>
</feature>
<dbReference type="PROSITE" id="PS50002">
    <property type="entry name" value="SH3"/>
    <property type="match status" value="1"/>
</dbReference>
<sequence>MPGMSITMTLVLGRYGSSTLDRCPRVGCLSFKVVNGESGSKLCSVCRCWFRATSFSIACPLRPEGPIGSTSRVEKPPSGGKKRRQGLSEPSLSNLMQNPDEGQLYKNLSIYTMDLPKTPNVANIHRPGVYRRHKRKPADLNPDAWIAQYKRYSLAVTTRAQKAPIIVDEHFISEKHTSKLPDTFDVNSVNSFLSGDTRLTSVLSIRSAPTVAAKTSHIMPPPLPPKSPCWCRALCSWGGESRDDIGFLEGDLIECLYAGDSSWWVGRVERGRGVVGTFPSIFVEVIHSSNKALPDSQFEDAFGSVIQKRTLSDDSEENTAPFQRDEILHWKINNTINTASGYRRNTSARSQVSSKSVWSGASAGGFSTTSAGSFAQLNDQRTNGALVIHESAQTESFGVRIADKAIKRPYFYAKLLQNAKTRTASSLNQTSNQDSTPISTTTASASEPSTTDRDWLQVRRDVNRSDSPSRHEKLERMERCQMNFPALNPVDELTEMFIRGEMANGIFAAESRNYETWDFDFIDKSVRLIRGLPHGTTAFTLAAIYVCRPYRSDVQRLRAIFTWVAEMIFLEENVVGEMDPPFGVGTSFVIQKKRGSPEDYAILVMEMCAAVGIRCRKVRGHLKTPSEVVDISKPMLLNHWWNVVLVDGAWRIMDCCLASPSNPNRAQYSSIEKGTTDSWWFLTRPTESFWTHVPEGYDQQYVVPPVNTDTLRLLPCASPIFFRNKIELLDFNTSMTRIDDLEIVYIKFSVLDDVEVVAEVELPEEVDTDGDRVDDGAKNLTLAQASWHEGVKRYTVKALLPVNKVQGTLKIYAGQKGLMHSIKDNPYPLAFCLPIVHSGTNEPYEFVTRHPTPNAQRHDIYLVQPQCLHLALNSTFTFAIRQYPSSLPVVDDSESASAFAGWKSGKTAIQTPSGKIVRLTRRPGGRYGKFEGMDDESRTGSVWETIIKCSERGLWRGLVLADRTARWCVFAEWLCI</sequence>
<dbReference type="Gene3D" id="3.10.620.30">
    <property type="match status" value="1"/>
</dbReference>
<dbReference type="GO" id="GO:0140278">
    <property type="term" value="P:mitotic division septum assembly"/>
    <property type="evidence" value="ECO:0007669"/>
    <property type="project" value="TreeGrafter"/>
</dbReference>
<evidence type="ECO:0000313" key="6">
    <source>
        <dbReference type="Proteomes" id="UP000738349"/>
    </source>
</evidence>
<dbReference type="PANTHER" id="PTHR46333:SF2">
    <property type="entry name" value="CYTOKINESIS PROTEIN 3"/>
    <property type="match status" value="1"/>
</dbReference>
<dbReference type="InterPro" id="IPR056409">
    <property type="entry name" value="Ig_CYK3_C"/>
</dbReference>
<dbReference type="Pfam" id="PF24584">
    <property type="entry name" value="Ig_CYK3_C"/>
    <property type="match status" value="1"/>
</dbReference>
<dbReference type="InterPro" id="IPR038765">
    <property type="entry name" value="Papain-like_cys_pep_sf"/>
</dbReference>
<dbReference type="InterPro" id="IPR002931">
    <property type="entry name" value="Transglutaminase-like"/>
</dbReference>
<keyword evidence="1 2" id="KW-0728">SH3 domain</keyword>
<organism evidence="5 6">
    <name type="scientific">Dactylonectria macrodidyma</name>
    <dbReference type="NCBI Taxonomy" id="307937"/>
    <lineage>
        <taxon>Eukaryota</taxon>
        <taxon>Fungi</taxon>
        <taxon>Dikarya</taxon>
        <taxon>Ascomycota</taxon>
        <taxon>Pezizomycotina</taxon>
        <taxon>Sordariomycetes</taxon>
        <taxon>Hypocreomycetidae</taxon>
        <taxon>Hypocreales</taxon>
        <taxon>Nectriaceae</taxon>
        <taxon>Dactylonectria</taxon>
    </lineage>
</organism>
<dbReference type="Pfam" id="PF07653">
    <property type="entry name" value="SH3_2"/>
    <property type="match status" value="1"/>
</dbReference>
<feature type="domain" description="SH3" evidence="4">
    <location>
        <begin position="226"/>
        <end position="288"/>
    </location>
</feature>
<accession>A0A9P9ENZ5</accession>
<dbReference type="SMART" id="SM00326">
    <property type="entry name" value="SH3"/>
    <property type="match status" value="1"/>
</dbReference>
<feature type="compositionally biased region" description="Basic and acidic residues" evidence="3">
    <location>
        <begin position="450"/>
        <end position="474"/>
    </location>
</feature>
<evidence type="ECO:0000256" key="1">
    <source>
        <dbReference type="ARBA" id="ARBA00022443"/>
    </source>
</evidence>
<dbReference type="InterPro" id="IPR036028">
    <property type="entry name" value="SH3-like_dom_sf"/>
</dbReference>
<comment type="caution">
    <text evidence="5">The sequence shown here is derived from an EMBL/GenBank/DDBJ whole genome shotgun (WGS) entry which is preliminary data.</text>
</comment>
<dbReference type="EMBL" id="JAGMUV010000011">
    <property type="protein sequence ID" value="KAH7140947.1"/>
    <property type="molecule type" value="Genomic_DNA"/>
</dbReference>
<proteinExistence type="predicted"/>
<reference evidence="5" key="1">
    <citation type="journal article" date="2021" name="Nat. Commun.">
        <title>Genetic determinants of endophytism in the Arabidopsis root mycobiome.</title>
        <authorList>
            <person name="Mesny F."/>
            <person name="Miyauchi S."/>
            <person name="Thiergart T."/>
            <person name="Pickel B."/>
            <person name="Atanasova L."/>
            <person name="Karlsson M."/>
            <person name="Huettel B."/>
            <person name="Barry K.W."/>
            <person name="Haridas S."/>
            <person name="Chen C."/>
            <person name="Bauer D."/>
            <person name="Andreopoulos W."/>
            <person name="Pangilinan J."/>
            <person name="LaButti K."/>
            <person name="Riley R."/>
            <person name="Lipzen A."/>
            <person name="Clum A."/>
            <person name="Drula E."/>
            <person name="Henrissat B."/>
            <person name="Kohler A."/>
            <person name="Grigoriev I.V."/>
            <person name="Martin F.M."/>
            <person name="Hacquard S."/>
        </authorList>
    </citation>
    <scope>NUCLEOTIDE SEQUENCE</scope>
    <source>
        <strain evidence="5">MPI-CAGE-AT-0147</strain>
    </source>
</reference>
<evidence type="ECO:0000313" key="5">
    <source>
        <dbReference type="EMBL" id="KAH7140947.1"/>
    </source>
</evidence>
<protein>
    <recommendedName>
        <fullName evidence="4">SH3 domain-containing protein</fullName>
    </recommendedName>
</protein>
<dbReference type="InterPro" id="IPR001452">
    <property type="entry name" value="SH3_domain"/>
</dbReference>
<dbReference type="SUPFAM" id="SSF50044">
    <property type="entry name" value="SH3-domain"/>
    <property type="match status" value="1"/>
</dbReference>
<dbReference type="Pfam" id="PF01841">
    <property type="entry name" value="Transglut_core"/>
    <property type="match status" value="1"/>
</dbReference>